<organism evidence="12 13">
    <name type="scientific">Methylocystis bryophila</name>
    <dbReference type="NCBI Taxonomy" id="655015"/>
    <lineage>
        <taxon>Bacteria</taxon>
        <taxon>Pseudomonadati</taxon>
        <taxon>Pseudomonadota</taxon>
        <taxon>Alphaproteobacteria</taxon>
        <taxon>Hyphomicrobiales</taxon>
        <taxon>Methylocystaceae</taxon>
        <taxon>Methylocystis</taxon>
    </lineage>
</organism>
<dbReference type="PANTHER" id="PTHR11649">
    <property type="entry name" value="MSS1/TRME-RELATED GTP-BINDING PROTEIN"/>
    <property type="match status" value="1"/>
</dbReference>
<evidence type="ECO:0000256" key="7">
    <source>
        <dbReference type="ARBA" id="ARBA00023134"/>
    </source>
</evidence>
<sequence>MTDEPDFTEPGRLLFAGSCEFMFGGAKAGDLPPADLPEIAFAGRSNVGKSSLLNALTFRKSLARVSRTPGRTQQLNFFELGAPPRLRLVDMPGYGFAAVGKEKLASWPVLIRDYLRGRAKLLRVFTLVDARRGVGKLDEEFFELLDKSAVSYQLVLTKRDEIKVSEREPTLEAARKALEKRPAAHPEIAFTSAEKNEGLEELRAGIARLLAGR</sequence>
<evidence type="ECO:0000256" key="3">
    <source>
        <dbReference type="ARBA" id="ARBA00022618"/>
    </source>
</evidence>
<keyword evidence="3 10" id="KW-0132">Cell division</keyword>
<name>A0A1W6MRJ9_9HYPH</name>
<evidence type="ECO:0000313" key="12">
    <source>
        <dbReference type="EMBL" id="ARN80197.1"/>
    </source>
</evidence>
<dbReference type="GO" id="GO:0046872">
    <property type="term" value="F:metal ion binding"/>
    <property type="evidence" value="ECO:0007669"/>
    <property type="project" value="UniProtKB-KW"/>
</dbReference>
<keyword evidence="7 10" id="KW-0342">GTP-binding</keyword>
<dbReference type="EMBL" id="CP019948">
    <property type="protein sequence ID" value="ARN80197.1"/>
    <property type="molecule type" value="Genomic_DNA"/>
</dbReference>
<dbReference type="NCBIfam" id="TIGR03598">
    <property type="entry name" value="GTPase_YsxC"/>
    <property type="match status" value="1"/>
</dbReference>
<feature type="domain" description="EngB-type G" evidence="11">
    <location>
        <begin position="35"/>
        <end position="212"/>
    </location>
</feature>
<dbReference type="HAMAP" id="MF_00321">
    <property type="entry name" value="GTPase_EngB"/>
    <property type="match status" value="1"/>
</dbReference>
<dbReference type="InterPro" id="IPR006073">
    <property type="entry name" value="GTP-bd"/>
</dbReference>
<dbReference type="Pfam" id="PF01926">
    <property type="entry name" value="MMR_HSR1"/>
    <property type="match status" value="1"/>
</dbReference>
<keyword evidence="8 10" id="KW-0717">Septation</keyword>
<evidence type="ECO:0000256" key="8">
    <source>
        <dbReference type="ARBA" id="ARBA00023210"/>
    </source>
</evidence>
<dbReference type="STRING" id="655015.B1812_02845"/>
<dbReference type="InterPro" id="IPR019987">
    <property type="entry name" value="GTP-bd_ribosome_bio_YsxC"/>
</dbReference>
<dbReference type="InterPro" id="IPR030393">
    <property type="entry name" value="G_ENGB_dom"/>
</dbReference>
<keyword evidence="5 10" id="KW-0547">Nucleotide-binding</keyword>
<evidence type="ECO:0000256" key="1">
    <source>
        <dbReference type="ARBA" id="ARBA00001946"/>
    </source>
</evidence>
<dbReference type="InterPro" id="IPR027417">
    <property type="entry name" value="P-loop_NTPase"/>
</dbReference>
<evidence type="ECO:0000256" key="4">
    <source>
        <dbReference type="ARBA" id="ARBA00022723"/>
    </source>
</evidence>
<dbReference type="PANTHER" id="PTHR11649:SF13">
    <property type="entry name" value="ENGB-TYPE G DOMAIN-CONTAINING PROTEIN"/>
    <property type="match status" value="1"/>
</dbReference>
<comment type="similarity">
    <text evidence="2 10">Belongs to the TRAFAC class TrmE-Era-EngA-EngB-Septin-like GTPase superfamily. EngB GTPase family.</text>
</comment>
<comment type="function">
    <text evidence="10">Necessary for normal cell division and for the maintenance of normal septation.</text>
</comment>
<evidence type="ECO:0000256" key="10">
    <source>
        <dbReference type="HAMAP-Rule" id="MF_00321"/>
    </source>
</evidence>
<accession>A0A1W6MRJ9</accession>
<dbReference type="RefSeq" id="WP_085770253.1">
    <property type="nucleotide sequence ID" value="NZ_AP027149.1"/>
</dbReference>
<evidence type="ECO:0000256" key="2">
    <source>
        <dbReference type="ARBA" id="ARBA00009638"/>
    </source>
</evidence>
<dbReference type="SUPFAM" id="SSF52540">
    <property type="entry name" value="P-loop containing nucleoside triphosphate hydrolases"/>
    <property type="match status" value="1"/>
</dbReference>
<protein>
    <recommendedName>
        <fullName evidence="10">Probable GTP-binding protein EngB</fullName>
    </recommendedName>
</protein>
<dbReference type="CDD" id="cd01876">
    <property type="entry name" value="YihA_EngB"/>
    <property type="match status" value="1"/>
</dbReference>
<evidence type="ECO:0000256" key="9">
    <source>
        <dbReference type="ARBA" id="ARBA00023306"/>
    </source>
</evidence>
<keyword evidence="13" id="KW-1185">Reference proteome</keyword>
<keyword evidence="9 10" id="KW-0131">Cell cycle</keyword>
<comment type="cofactor">
    <cofactor evidence="1">
        <name>Mg(2+)</name>
        <dbReference type="ChEBI" id="CHEBI:18420"/>
    </cofactor>
</comment>
<dbReference type="AlphaFoldDB" id="A0A1W6MRJ9"/>
<dbReference type="PROSITE" id="PS51706">
    <property type="entry name" value="G_ENGB"/>
    <property type="match status" value="1"/>
</dbReference>
<evidence type="ECO:0000256" key="6">
    <source>
        <dbReference type="ARBA" id="ARBA00022842"/>
    </source>
</evidence>
<evidence type="ECO:0000313" key="13">
    <source>
        <dbReference type="Proteomes" id="UP000193978"/>
    </source>
</evidence>
<dbReference type="GO" id="GO:0000917">
    <property type="term" value="P:division septum assembly"/>
    <property type="evidence" value="ECO:0007669"/>
    <property type="project" value="UniProtKB-KW"/>
</dbReference>
<dbReference type="Proteomes" id="UP000193978">
    <property type="component" value="Chromosome"/>
</dbReference>
<evidence type="ECO:0000259" key="11">
    <source>
        <dbReference type="PROSITE" id="PS51706"/>
    </source>
</evidence>
<reference evidence="12 13" key="1">
    <citation type="submission" date="2017-02" db="EMBL/GenBank/DDBJ databases">
        <authorList>
            <person name="Peterson S.W."/>
        </authorList>
    </citation>
    <scope>NUCLEOTIDE SEQUENCE [LARGE SCALE GENOMIC DNA]</scope>
    <source>
        <strain evidence="12 13">S285</strain>
    </source>
</reference>
<dbReference type="GO" id="GO:0005525">
    <property type="term" value="F:GTP binding"/>
    <property type="evidence" value="ECO:0007669"/>
    <property type="project" value="UniProtKB-UniRule"/>
</dbReference>
<dbReference type="OrthoDB" id="9804921at2"/>
<proteinExistence type="inferred from homology"/>
<gene>
    <name evidence="10" type="primary">engB</name>
    <name evidence="12" type="ORF">B1812_02845</name>
</gene>
<keyword evidence="6" id="KW-0460">Magnesium</keyword>
<keyword evidence="4" id="KW-0479">Metal-binding</keyword>
<dbReference type="GO" id="GO:0005829">
    <property type="term" value="C:cytosol"/>
    <property type="evidence" value="ECO:0007669"/>
    <property type="project" value="TreeGrafter"/>
</dbReference>
<dbReference type="Gene3D" id="3.40.50.300">
    <property type="entry name" value="P-loop containing nucleotide triphosphate hydrolases"/>
    <property type="match status" value="1"/>
</dbReference>
<dbReference type="KEGG" id="mbry:B1812_02845"/>
<evidence type="ECO:0000256" key="5">
    <source>
        <dbReference type="ARBA" id="ARBA00022741"/>
    </source>
</evidence>